<protein>
    <submittedName>
        <fullName evidence="5">TlyA family rRNA (Cytidine-2'-O)-methyltransferase</fullName>
    </submittedName>
</protein>
<evidence type="ECO:0000313" key="5">
    <source>
        <dbReference type="EMBL" id="TVM17570.1"/>
    </source>
</evidence>
<dbReference type="SUPFAM" id="SSF55174">
    <property type="entry name" value="Alpha-L RNA-binding motif"/>
    <property type="match status" value="1"/>
</dbReference>
<proteinExistence type="inferred from homology"/>
<evidence type="ECO:0000256" key="3">
    <source>
        <dbReference type="PROSITE-ProRule" id="PRU00182"/>
    </source>
</evidence>
<evidence type="ECO:0000256" key="2">
    <source>
        <dbReference type="ARBA" id="ARBA00029460"/>
    </source>
</evidence>
<sequence length="248" mass="26444">MAKKIRADQLAFEQGLTASREQAKRLIMAGQVLLVTGRGLAEPVPKPGHQLSPDAELLLKEAPRFVSRGGEKLATAIDAFKLDVAGLVCLDAGASTGGFTDCLLQHGAARVYAVDVGKNQLHEKLMRDDRVVAMDGVNMRYAPPDLLPEAVDLIVADLSFISLATALPGIAGFLQPGGNVVALIKPQFEVGMGRTDKGVVRDEALRDEAVQSVLAWVSSRGFAVRGCVPSRIKGPKGNQEFLAYFTLP</sequence>
<dbReference type="Pfam" id="PF01728">
    <property type="entry name" value="FtsJ"/>
    <property type="match status" value="1"/>
</dbReference>
<keyword evidence="5" id="KW-0489">Methyltransferase</keyword>
<dbReference type="NCBIfam" id="TIGR00478">
    <property type="entry name" value="tly"/>
    <property type="match status" value="1"/>
</dbReference>
<keyword evidence="1 3" id="KW-0694">RNA-binding</keyword>
<dbReference type="CDD" id="cd00165">
    <property type="entry name" value="S4"/>
    <property type="match status" value="1"/>
</dbReference>
<dbReference type="OrthoDB" id="9784736at2"/>
<keyword evidence="6" id="KW-1185">Reference proteome</keyword>
<evidence type="ECO:0000259" key="4">
    <source>
        <dbReference type="Pfam" id="PF01728"/>
    </source>
</evidence>
<evidence type="ECO:0000313" key="6">
    <source>
        <dbReference type="Proteomes" id="UP000448292"/>
    </source>
</evidence>
<accession>A0A7M3MFL1</accession>
<dbReference type="Gene3D" id="3.10.290.10">
    <property type="entry name" value="RNA-binding S4 domain"/>
    <property type="match status" value="1"/>
</dbReference>
<dbReference type="InterPro" id="IPR036986">
    <property type="entry name" value="S4_RNA-bd_sf"/>
</dbReference>
<dbReference type="PANTHER" id="PTHR32319">
    <property type="entry name" value="BACTERIAL HEMOLYSIN-LIKE PROTEIN"/>
    <property type="match status" value="1"/>
</dbReference>
<dbReference type="Gene3D" id="3.40.50.150">
    <property type="entry name" value="Vaccinia Virus protein VP39"/>
    <property type="match status" value="1"/>
</dbReference>
<gene>
    <name evidence="5" type="ORF">DPQ33_07935</name>
</gene>
<organism evidence="5 6">
    <name type="scientific">Oceanidesulfovibrio indonesiensis</name>
    <dbReference type="NCBI Taxonomy" id="54767"/>
    <lineage>
        <taxon>Bacteria</taxon>
        <taxon>Pseudomonadati</taxon>
        <taxon>Thermodesulfobacteriota</taxon>
        <taxon>Desulfovibrionia</taxon>
        <taxon>Desulfovibrionales</taxon>
        <taxon>Desulfovibrionaceae</taxon>
        <taxon>Oceanidesulfovibrio</taxon>
    </lineage>
</organism>
<dbReference type="AlphaFoldDB" id="A0A7M3MFL1"/>
<dbReference type="PANTHER" id="PTHR32319:SF0">
    <property type="entry name" value="BACTERIAL HEMOLYSIN-LIKE PROTEIN"/>
    <property type="match status" value="1"/>
</dbReference>
<feature type="domain" description="Ribosomal RNA methyltransferase FtsJ" evidence="4">
    <location>
        <begin position="65"/>
        <end position="244"/>
    </location>
</feature>
<dbReference type="PIRSF" id="PIRSF005578">
    <property type="entry name" value="TlyA"/>
    <property type="match status" value="1"/>
</dbReference>
<keyword evidence="5" id="KW-0808">Transferase</keyword>
<dbReference type="GO" id="GO:0003723">
    <property type="term" value="F:RNA binding"/>
    <property type="evidence" value="ECO:0007669"/>
    <property type="project" value="UniProtKB-KW"/>
</dbReference>
<dbReference type="Proteomes" id="UP000448292">
    <property type="component" value="Unassembled WGS sequence"/>
</dbReference>
<evidence type="ECO:0000256" key="1">
    <source>
        <dbReference type="ARBA" id="ARBA00022884"/>
    </source>
</evidence>
<comment type="similarity">
    <text evidence="2">Belongs to the TlyA family.</text>
</comment>
<reference evidence="5 6" key="1">
    <citation type="submission" date="2018-06" db="EMBL/GenBank/DDBJ databases">
        <title>Complete genome of Desulfovibrio indonesiensis P37SLT.</title>
        <authorList>
            <person name="Crispim J.S."/>
            <person name="Vidigal P.M.P."/>
            <person name="Silva L.C.F."/>
            <person name="Laguardia C.N."/>
            <person name="Araujo L.C."/>
            <person name="Dias R.S."/>
            <person name="Sousa M.P."/>
            <person name="Paula S.O."/>
            <person name="Silva C."/>
        </authorList>
    </citation>
    <scope>NUCLEOTIDE SEQUENCE [LARGE SCALE GENOMIC DNA]</scope>
    <source>
        <strain evidence="5 6">P37SLT</strain>
    </source>
</reference>
<dbReference type="GO" id="GO:0032259">
    <property type="term" value="P:methylation"/>
    <property type="evidence" value="ECO:0007669"/>
    <property type="project" value="UniProtKB-KW"/>
</dbReference>
<dbReference type="EMBL" id="QMIE01000006">
    <property type="protein sequence ID" value="TVM17570.1"/>
    <property type="molecule type" value="Genomic_DNA"/>
</dbReference>
<name>A0A7M3MFL1_9BACT</name>
<dbReference type="InterPro" id="IPR047048">
    <property type="entry name" value="TlyA"/>
</dbReference>
<dbReference type="PROSITE" id="PS50889">
    <property type="entry name" value="S4"/>
    <property type="match status" value="1"/>
</dbReference>
<dbReference type="RefSeq" id="WP_144302688.1">
    <property type="nucleotide sequence ID" value="NZ_QMIE01000006.1"/>
</dbReference>
<dbReference type="SUPFAM" id="SSF53335">
    <property type="entry name" value="S-adenosyl-L-methionine-dependent methyltransferases"/>
    <property type="match status" value="1"/>
</dbReference>
<dbReference type="InterPro" id="IPR002877">
    <property type="entry name" value="RNA_MeTrfase_FtsJ_dom"/>
</dbReference>
<dbReference type="CDD" id="cd02440">
    <property type="entry name" value="AdoMet_MTases"/>
    <property type="match status" value="1"/>
</dbReference>
<dbReference type="InterPro" id="IPR004538">
    <property type="entry name" value="Hemolysin_A/TlyA"/>
</dbReference>
<comment type="caution">
    <text evidence="5">The sequence shown here is derived from an EMBL/GenBank/DDBJ whole genome shotgun (WGS) entry which is preliminary data.</text>
</comment>
<dbReference type="GO" id="GO:0008168">
    <property type="term" value="F:methyltransferase activity"/>
    <property type="evidence" value="ECO:0007669"/>
    <property type="project" value="UniProtKB-KW"/>
</dbReference>
<dbReference type="InterPro" id="IPR029063">
    <property type="entry name" value="SAM-dependent_MTases_sf"/>
</dbReference>